<evidence type="ECO:0000313" key="7">
    <source>
        <dbReference type="Proteomes" id="UP000030746"/>
    </source>
</evidence>
<dbReference type="InterPro" id="IPR052424">
    <property type="entry name" value="Kielin_Chordin-BMP_Reg"/>
</dbReference>
<dbReference type="GeneID" id="20252695"/>
<dbReference type="PANTHER" id="PTHR46698">
    <property type="entry name" value="CROSSVEINLESS 2"/>
    <property type="match status" value="1"/>
</dbReference>
<evidence type="ECO:0000256" key="1">
    <source>
        <dbReference type="ARBA" id="ARBA00004613"/>
    </source>
</evidence>
<dbReference type="RefSeq" id="XP_009055909.1">
    <property type="nucleotide sequence ID" value="XM_009057661.1"/>
</dbReference>
<comment type="subcellular location">
    <subcellularLocation>
        <location evidence="1">Secreted</location>
    </subcellularLocation>
</comment>
<dbReference type="STRING" id="225164.V4BW75"/>
<dbReference type="GO" id="GO:0005576">
    <property type="term" value="C:extracellular region"/>
    <property type="evidence" value="ECO:0007669"/>
    <property type="project" value="UniProtKB-SubCell"/>
</dbReference>
<dbReference type="Pfam" id="PF08742">
    <property type="entry name" value="C8"/>
    <property type="match status" value="1"/>
</dbReference>
<dbReference type="OrthoDB" id="6132182at2759"/>
<dbReference type="EMBL" id="KB201931">
    <property type="protein sequence ID" value="ESO93314.1"/>
    <property type="molecule type" value="Genomic_DNA"/>
</dbReference>
<dbReference type="SMART" id="SM00832">
    <property type="entry name" value="C8"/>
    <property type="match status" value="1"/>
</dbReference>
<dbReference type="AlphaFoldDB" id="V4BW75"/>
<dbReference type="PANTHER" id="PTHR46698:SF6">
    <property type="entry name" value="KIELIN_CHORDIN-LIKE PROTEIN"/>
    <property type="match status" value="1"/>
</dbReference>
<evidence type="ECO:0000259" key="5">
    <source>
        <dbReference type="PROSITE" id="PS51233"/>
    </source>
</evidence>
<name>V4BW75_LOTGI</name>
<dbReference type="CTD" id="20252695"/>
<accession>V4BW75</accession>
<dbReference type="GO" id="GO:0030513">
    <property type="term" value="P:positive regulation of BMP signaling pathway"/>
    <property type="evidence" value="ECO:0007669"/>
    <property type="project" value="TreeGrafter"/>
</dbReference>
<dbReference type="SUPFAM" id="SSF57567">
    <property type="entry name" value="Serine protease inhibitors"/>
    <property type="match status" value="1"/>
</dbReference>
<dbReference type="Proteomes" id="UP000030746">
    <property type="component" value="Unassembled WGS sequence"/>
</dbReference>
<dbReference type="HOGENOM" id="CLU_1280527_0_0_1"/>
<dbReference type="InterPro" id="IPR036084">
    <property type="entry name" value="Ser_inhib-like_sf"/>
</dbReference>
<dbReference type="OMA" id="SAFNICH"/>
<evidence type="ECO:0000256" key="4">
    <source>
        <dbReference type="ARBA" id="ARBA00023157"/>
    </source>
</evidence>
<keyword evidence="7" id="KW-1185">Reference proteome</keyword>
<dbReference type="InterPro" id="IPR001846">
    <property type="entry name" value="VWF_type-D"/>
</dbReference>
<proteinExistence type="predicted"/>
<dbReference type="Gene3D" id="2.10.25.10">
    <property type="entry name" value="Laminin"/>
    <property type="match status" value="1"/>
</dbReference>
<keyword evidence="4" id="KW-1015">Disulfide bond</keyword>
<reference evidence="6 7" key="1">
    <citation type="journal article" date="2013" name="Nature">
        <title>Insights into bilaterian evolution from three spiralian genomes.</title>
        <authorList>
            <person name="Simakov O."/>
            <person name="Marletaz F."/>
            <person name="Cho S.J."/>
            <person name="Edsinger-Gonzales E."/>
            <person name="Havlak P."/>
            <person name="Hellsten U."/>
            <person name="Kuo D.H."/>
            <person name="Larsson T."/>
            <person name="Lv J."/>
            <person name="Arendt D."/>
            <person name="Savage R."/>
            <person name="Osoegawa K."/>
            <person name="de Jong P."/>
            <person name="Grimwood J."/>
            <person name="Chapman J.A."/>
            <person name="Shapiro H."/>
            <person name="Aerts A."/>
            <person name="Otillar R.P."/>
            <person name="Terry A.Y."/>
            <person name="Boore J.L."/>
            <person name="Grigoriev I.V."/>
            <person name="Lindberg D.R."/>
            <person name="Seaver E.C."/>
            <person name="Weisblat D.A."/>
            <person name="Putnam N.H."/>
            <person name="Rokhsar D.S."/>
        </authorList>
    </citation>
    <scope>NUCLEOTIDE SEQUENCE [LARGE SCALE GENOMIC DNA]</scope>
</reference>
<feature type="domain" description="VWFD" evidence="5">
    <location>
        <begin position="1"/>
        <end position="63"/>
    </location>
</feature>
<dbReference type="CDD" id="cd19941">
    <property type="entry name" value="TIL"/>
    <property type="match status" value="1"/>
</dbReference>
<evidence type="ECO:0000256" key="3">
    <source>
        <dbReference type="ARBA" id="ARBA00022729"/>
    </source>
</evidence>
<organism evidence="6 7">
    <name type="scientific">Lottia gigantea</name>
    <name type="common">Giant owl limpet</name>
    <dbReference type="NCBI Taxonomy" id="225164"/>
    <lineage>
        <taxon>Eukaryota</taxon>
        <taxon>Metazoa</taxon>
        <taxon>Spiralia</taxon>
        <taxon>Lophotrochozoa</taxon>
        <taxon>Mollusca</taxon>
        <taxon>Gastropoda</taxon>
        <taxon>Patellogastropoda</taxon>
        <taxon>Lottioidea</taxon>
        <taxon>Lottiidae</taxon>
        <taxon>Lottia</taxon>
    </lineage>
</organism>
<feature type="non-terminal residue" evidence="6">
    <location>
        <position position="216"/>
    </location>
</feature>
<keyword evidence="3" id="KW-0732">Signal</keyword>
<dbReference type="PROSITE" id="PS51233">
    <property type="entry name" value="VWFD"/>
    <property type="match status" value="1"/>
</dbReference>
<gene>
    <name evidence="6" type="ORF">LOTGIDRAFT_86569</name>
</gene>
<dbReference type="KEGG" id="lgi:LOTGIDRAFT_86569"/>
<sequence length="216" mass="23705">NGDSYAEVSIPGTYKRKLCGLCGNFNGFPQDDLRTRLGQITNSPALFGNSWKVRIKLDYYSCKDAKDIDPCIKAGYRVRKVATTRCAVIKSNVFSRCHRAISPEPFFASCVYDMCVCMDNPDCLCDILSSYAHVCAKAGVKVQWRTNNLCAFDCPANSGLVFDDCGPACPRTCENMNTPLGNVSENCFKPCVASCQCAANQVLNNGRCIDPKDCPK</sequence>
<feature type="non-terminal residue" evidence="6">
    <location>
        <position position="1"/>
    </location>
</feature>
<dbReference type="Pfam" id="PF00094">
    <property type="entry name" value="VWD"/>
    <property type="match status" value="1"/>
</dbReference>
<dbReference type="InterPro" id="IPR014853">
    <property type="entry name" value="VWF/SSPO/ZAN-like_Cys-rich_dom"/>
</dbReference>
<evidence type="ECO:0000313" key="6">
    <source>
        <dbReference type="EMBL" id="ESO93314.1"/>
    </source>
</evidence>
<dbReference type="InterPro" id="IPR002919">
    <property type="entry name" value="TIL_dom"/>
</dbReference>
<evidence type="ECO:0000256" key="2">
    <source>
        <dbReference type="ARBA" id="ARBA00022525"/>
    </source>
</evidence>
<protein>
    <recommendedName>
        <fullName evidence="5">VWFD domain-containing protein</fullName>
    </recommendedName>
</protein>
<dbReference type="Pfam" id="PF01826">
    <property type="entry name" value="TIL"/>
    <property type="match status" value="1"/>
</dbReference>
<keyword evidence="2" id="KW-0964">Secreted</keyword>